<accession>A0AC61YB80</accession>
<dbReference type="EMBL" id="CABVMM010000012">
    <property type="protein sequence ID" value="VVV01701.1"/>
    <property type="molecule type" value="Genomic_DNA"/>
</dbReference>
<evidence type="ECO:0000313" key="2">
    <source>
        <dbReference type="Proteomes" id="UP000356253"/>
    </source>
</evidence>
<evidence type="ECO:0000313" key="1">
    <source>
        <dbReference type="EMBL" id="VVV01701.1"/>
    </source>
</evidence>
<sequence length="769" mass="87145">MQVFFEFKTKSFEMKQYSIMKFTKNAFRLMFVGISLFAAQHVNAQKDQEQKLPVQDSITLEQELKGDKKGSDRNVMLNASSNSGPRDVNIGLPGSVGGITILENDLPVVYLFWPELPNKTWRQSVSLQRTGLLKMDELASTMGDLGFAVNSYTQTGTEKFQLKGKLSGSHFGWFQGDVNVSGPISDNGWSYTLGAFVNFDPSTYDLGYNNYADQTKIFRAGITKRFKDGKGEFNISYKYADSYTTTNYAVIEYGPDGEANEIDDFRIGRDSYIVRDGKVRFKDIDGGDYYWASMDGNDNTNTSHNVDIFGNYLMDNGWNFKYSTRLHLAKASLLNIIPLSILNANAEDGYTIASTGEAYTGAVGTQLGMNSPEISTTAIMGRFSINKKIEDHHVTLGILEQYYDIDNYLSNRSLFFQTVENQPQRLIGPNTDEYGFYGYNGGAEFHTGIENKLAVYASDDWQVSDRFKLNYGIFFRHHHIDGEYSLQQRGIDFTIQDAEKTPINKNWFNIAGKVNASYNLTNKFGVLANFQYTEENGRLERYSAALSPNTTTSKSPLGAAGIFYNGDWISLVSQVTYLTKNNYLKRFNLVNPQDDTQQQQTTTYYDIETLGWTTDVVLTPFKGFSFHGLLTVQDPKYKDFNFSAFGNNYDFSDKTVLQISKVLIELDPSYTYKDWKVWASFRYFSEQYANINNALTFAPRWENFGGVNYKFNDHLNFGLTLVNFLNQVGAKGTINGAELIEDPEPYYGRLLTASYIRPFTAQLSVGFKF</sequence>
<protein>
    <submittedName>
        <fullName evidence="1">Uncharacterized protein</fullName>
    </submittedName>
</protein>
<keyword evidence="2" id="KW-1185">Reference proteome</keyword>
<organism evidence="1 2">
    <name type="scientific">Mesonia oceanica</name>
    <dbReference type="NCBI Taxonomy" id="2687242"/>
    <lineage>
        <taxon>Bacteria</taxon>
        <taxon>Pseudomonadati</taxon>
        <taxon>Bacteroidota</taxon>
        <taxon>Flavobacteriia</taxon>
        <taxon>Flavobacteriales</taxon>
        <taxon>Flavobacteriaceae</taxon>
        <taxon>Mesonia</taxon>
    </lineage>
</organism>
<dbReference type="Proteomes" id="UP000356253">
    <property type="component" value="Unassembled WGS sequence"/>
</dbReference>
<comment type="caution">
    <text evidence="1">The sequence shown here is derived from an EMBL/GenBank/DDBJ whole genome shotgun (WGS) entry which is preliminary data.</text>
</comment>
<reference evidence="1" key="1">
    <citation type="submission" date="2019-09" db="EMBL/GenBank/DDBJ databases">
        <authorList>
            <person name="Rodrigo-Torres L."/>
            <person name="Arahal R. D."/>
            <person name="Lucena T."/>
        </authorList>
    </citation>
    <scope>NUCLEOTIDE SEQUENCE</scope>
    <source>
        <strain evidence="1">ISS653</strain>
    </source>
</reference>
<gene>
    <name evidence="1" type="ORF">FVB9532_02995</name>
</gene>
<name>A0AC61YB80_9FLAO</name>
<proteinExistence type="predicted"/>